<name>A0A5B0QKR8_PUCGR</name>
<evidence type="ECO:0000313" key="1">
    <source>
        <dbReference type="EMBL" id="KAA1113798.1"/>
    </source>
</evidence>
<gene>
    <name evidence="1" type="ORF">PGTUg99_021802</name>
</gene>
<evidence type="ECO:0000313" key="2">
    <source>
        <dbReference type="Proteomes" id="UP000325313"/>
    </source>
</evidence>
<proteinExistence type="predicted"/>
<reference evidence="1 2" key="1">
    <citation type="submission" date="2019-05" db="EMBL/GenBank/DDBJ databases">
        <title>Emergence of the Ug99 lineage of the wheat stem rust pathogen through somatic hybridization.</title>
        <authorList>
            <person name="Li F."/>
            <person name="Upadhyaya N.M."/>
            <person name="Sperschneider J."/>
            <person name="Matny O."/>
            <person name="Nguyen-Phuc H."/>
            <person name="Mago R."/>
            <person name="Raley C."/>
            <person name="Miller M.E."/>
            <person name="Silverstein K.A.T."/>
            <person name="Henningsen E."/>
            <person name="Hirsch C.D."/>
            <person name="Visser B."/>
            <person name="Pretorius Z.A."/>
            <person name="Steffenson B.J."/>
            <person name="Schwessinger B."/>
            <person name="Dodds P.N."/>
            <person name="Figueroa M."/>
        </authorList>
    </citation>
    <scope>NUCLEOTIDE SEQUENCE [LARGE SCALE GENOMIC DNA]</scope>
    <source>
        <strain evidence="1 2">Ug99</strain>
    </source>
</reference>
<protein>
    <submittedName>
        <fullName evidence="1">Uncharacterized protein</fullName>
    </submittedName>
</protein>
<dbReference type="EMBL" id="VDEP01000275">
    <property type="protein sequence ID" value="KAA1113798.1"/>
    <property type="molecule type" value="Genomic_DNA"/>
</dbReference>
<comment type="caution">
    <text evidence="1">The sequence shown here is derived from an EMBL/GenBank/DDBJ whole genome shotgun (WGS) entry which is preliminary data.</text>
</comment>
<dbReference type="AlphaFoldDB" id="A0A5B0QKR8"/>
<organism evidence="1 2">
    <name type="scientific">Puccinia graminis f. sp. tritici</name>
    <dbReference type="NCBI Taxonomy" id="56615"/>
    <lineage>
        <taxon>Eukaryota</taxon>
        <taxon>Fungi</taxon>
        <taxon>Dikarya</taxon>
        <taxon>Basidiomycota</taxon>
        <taxon>Pucciniomycotina</taxon>
        <taxon>Pucciniomycetes</taxon>
        <taxon>Pucciniales</taxon>
        <taxon>Pucciniaceae</taxon>
        <taxon>Puccinia</taxon>
    </lineage>
</organism>
<dbReference type="Proteomes" id="UP000325313">
    <property type="component" value="Unassembled WGS sequence"/>
</dbReference>
<dbReference type="PANTHER" id="PTHR33266">
    <property type="entry name" value="CHROMOSOME 15, WHOLE GENOME SHOTGUN SEQUENCE"/>
    <property type="match status" value="1"/>
</dbReference>
<dbReference type="PANTHER" id="PTHR33266:SF1">
    <property type="entry name" value="F-BOX DOMAIN-CONTAINING PROTEIN"/>
    <property type="match status" value="1"/>
</dbReference>
<sequence length="153" mass="16924">MADISDQSDPDSEPDLSEAVKMVARSTTFMTQSNLNVILAIDEARKLLGGGKSTDMSFFHIFCRVIKRVPTGSGFFSILVDTTSRISNVNPPKRHDPSHRPGEQDQFTLSSAANQYLAFDNTRLLQCIQVLAFTQLQGRVTIGDVGEITFWTP</sequence>
<accession>A0A5B0QKR8</accession>